<dbReference type="Gene3D" id="3.40.50.880">
    <property type="match status" value="1"/>
</dbReference>
<dbReference type="OrthoDB" id="4666063at2759"/>
<evidence type="ECO:0000256" key="1">
    <source>
        <dbReference type="SAM" id="SignalP"/>
    </source>
</evidence>
<accession>A0A0M0JCF1</accession>
<protein>
    <submittedName>
        <fullName evidence="2">Cyanophycinase</fullName>
    </submittedName>
</protein>
<reference evidence="3" key="1">
    <citation type="journal article" date="2015" name="PLoS Genet.">
        <title>Genome Sequence and Transcriptome Analyses of Chrysochromulina tobin: Metabolic Tools for Enhanced Algal Fitness in the Prominent Order Prymnesiales (Haptophyceae).</title>
        <authorList>
            <person name="Hovde B.T."/>
            <person name="Deodato C.R."/>
            <person name="Hunsperger H.M."/>
            <person name="Ryken S.A."/>
            <person name="Yost W."/>
            <person name="Jha R.K."/>
            <person name="Patterson J."/>
            <person name="Monnat R.J. Jr."/>
            <person name="Barlow S.B."/>
            <person name="Starkenburg S.R."/>
            <person name="Cattolico R.A."/>
        </authorList>
    </citation>
    <scope>NUCLEOTIDE SEQUENCE</scope>
    <source>
        <strain evidence="3">CCMP291</strain>
    </source>
</reference>
<organism evidence="2 3">
    <name type="scientific">Chrysochromulina tobinii</name>
    <dbReference type="NCBI Taxonomy" id="1460289"/>
    <lineage>
        <taxon>Eukaryota</taxon>
        <taxon>Haptista</taxon>
        <taxon>Haptophyta</taxon>
        <taxon>Prymnesiophyceae</taxon>
        <taxon>Prymnesiales</taxon>
        <taxon>Chrysochromulinaceae</taxon>
        <taxon>Chrysochromulina</taxon>
    </lineage>
</organism>
<comment type="caution">
    <text evidence="2">The sequence shown here is derived from an EMBL/GenBank/DDBJ whole genome shotgun (WGS) entry which is preliminary data.</text>
</comment>
<keyword evidence="1" id="KW-0732">Signal</keyword>
<dbReference type="AlphaFoldDB" id="A0A0M0JCF1"/>
<dbReference type="Proteomes" id="UP000037460">
    <property type="component" value="Unassembled WGS sequence"/>
</dbReference>
<proteinExistence type="predicted"/>
<dbReference type="PANTHER" id="PTHR36175:SF1">
    <property type="entry name" value="CYANOPHYCINASE"/>
    <property type="match status" value="1"/>
</dbReference>
<sequence>MRFFSLCIIAAARTALVSAVAPRKRMLMMVGGDLDDYNREIFELIISNAGGSNSTLCVIATNGEDPCCDPDSSWVFYQQLFTGYGATDVKYINIDVNNSFPRSHTGNAYDPAIIEQIKSCDGFWFGGGDQTRIMKAWYDNNVTGKLNTRTPTPAMTALLERFEEHGGVLAGSSAGTDCHNAKVMVTDGDSYSGLVKDTVAYNYSEGAVDLDDGTVTFDPNGALGTFSYGLLDTHFGERGRQGRMIRLLMDTLHLPNGYPIGFGVDQNTVIIVDKDDPSHAIVRGQAGVTICNVEDASTTQWAGAWSVTNVRCNYATPGDTVHMTTGTISFGADKTALKGRETAEQPYTSRDVFNSPKNPSTTGSTHEFVLQATSLFNSTATTSTGLTFETEPKTFAVRMTKDDRSVAYQGMHNFNGTLQSYTSYMDLVVDIFALDTKEALSMAFMGGVTAERAQIKGTIAAARAPREDK</sequence>
<dbReference type="InterPro" id="IPR029062">
    <property type="entry name" value="Class_I_gatase-like"/>
</dbReference>
<feature type="chain" id="PRO_5005601736" evidence="1">
    <location>
        <begin position="20"/>
        <end position="469"/>
    </location>
</feature>
<dbReference type="EMBL" id="JWZX01003134">
    <property type="protein sequence ID" value="KOO24027.1"/>
    <property type="molecule type" value="Genomic_DNA"/>
</dbReference>
<keyword evidence="3" id="KW-1185">Reference proteome</keyword>
<feature type="signal peptide" evidence="1">
    <location>
        <begin position="1"/>
        <end position="19"/>
    </location>
</feature>
<dbReference type="CDD" id="cd03145">
    <property type="entry name" value="GAT1_cyanophycinase"/>
    <property type="match status" value="1"/>
</dbReference>
<dbReference type="PANTHER" id="PTHR36175">
    <property type="entry name" value="CYANOPHYCINASE"/>
    <property type="match status" value="1"/>
</dbReference>
<evidence type="ECO:0000313" key="2">
    <source>
        <dbReference type="EMBL" id="KOO24027.1"/>
    </source>
</evidence>
<evidence type="ECO:0000313" key="3">
    <source>
        <dbReference type="Proteomes" id="UP000037460"/>
    </source>
</evidence>
<gene>
    <name evidence="2" type="ORF">Ctob_001591</name>
</gene>
<name>A0A0M0JCF1_9EUKA</name>
<dbReference type="SUPFAM" id="SSF52317">
    <property type="entry name" value="Class I glutamine amidotransferase-like"/>
    <property type="match status" value="1"/>
</dbReference>